<protein>
    <recommendedName>
        <fullName evidence="3">Tetratricopeptide repeat protein</fullName>
    </recommendedName>
</protein>
<dbReference type="SUPFAM" id="SSF48452">
    <property type="entry name" value="TPR-like"/>
    <property type="match status" value="1"/>
</dbReference>
<evidence type="ECO:0000313" key="1">
    <source>
        <dbReference type="EMBL" id="VFU08668.1"/>
    </source>
</evidence>
<reference evidence="1 2" key="1">
    <citation type="submission" date="2019-03" db="EMBL/GenBank/DDBJ databases">
        <authorList>
            <person name="Kox A.R. M."/>
        </authorList>
    </citation>
    <scope>NUCLEOTIDE SEQUENCE [LARGE SCALE GENOMIC DNA]</scope>
    <source>
        <strain evidence="1">MTUNDRAET4 annotated genome</strain>
    </source>
</reference>
<accession>A0A4U8Z0E0</accession>
<dbReference type="AlphaFoldDB" id="A0A4U8Z0E0"/>
<dbReference type="InterPro" id="IPR011990">
    <property type="entry name" value="TPR-like_helical_dom_sf"/>
</dbReference>
<name>A0A4U8Z0E0_METTU</name>
<evidence type="ECO:0000313" key="2">
    <source>
        <dbReference type="Proteomes" id="UP000294360"/>
    </source>
</evidence>
<dbReference type="Gene3D" id="1.25.40.10">
    <property type="entry name" value="Tetratricopeptide repeat domain"/>
    <property type="match status" value="1"/>
</dbReference>
<gene>
    <name evidence="1" type="ORF">MTUNDRAET4_1775</name>
</gene>
<dbReference type="KEGG" id="mtun:MTUNDRAET4_1775"/>
<evidence type="ECO:0008006" key="3">
    <source>
        <dbReference type="Google" id="ProtNLM"/>
    </source>
</evidence>
<proteinExistence type="predicted"/>
<dbReference type="Proteomes" id="UP000294360">
    <property type="component" value="Chromosome"/>
</dbReference>
<organism evidence="1 2">
    <name type="scientific">Methylocella tundrae</name>
    <dbReference type="NCBI Taxonomy" id="227605"/>
    <lineage>
        <taxon>Bacteria</taxon>
        <taxon>Pseudomonadati</taxon>
        <taxon>Pseudomonadota</taxon>
        <taxon>Alphaproteobacteria</taxon>
        <taxon>Hyphomicrobiales</taxon>
        <taxon>Beijerinckiaceae</taxon>
        <taxon>Methylocella</taxon>
    </lineage>
</organism>
<dbReference type="EMBL" id="LR536450">
    <property type="protein sequence ID" value="VFU08668.1"/>
    <property type="molecule type" value="Genomic_DNA"/>
</dbReference>
<sequence>MLAARQPNPESARDSMSEISQPWKLRANNIVQMDNLIDFGDVLPEVNKMLQRGVSLYRRDPVGADLAFREALALRPDALPSYLCLYKIHTYQGNLDEALTIAEAGLEEAARQAGLDADWTLWRSGQISSDVNGPGHFALYTLKALAFIHLRRDEKAKSQRYLDKISELDAMELVGGTVIAALAAAVD</sequence>